<dbReference type="STRING" id="1914963.AWW67_08355"/>
<dbReference type="InterPro" id="IPR029045">
    <property type="entry name" value="ClpP/crotonase-like_dom_sf"/>
</dbReference>
<feature type="domain" description="Tail specific protease" evidence="2">
    <location>
        <begin position="219"/>
        <end position="397"/>
    </location>
</feature>
<dbReference type="AlphaFoldDB" id="A0A150XQ44"/>
<accession>A0A150XQ44</accession>
<dbReference type="SUPFAM" id="SSF52096">
    <property type="entry name" value="ClpP/crotonase"/>
    <property type="match status" value="1"/>
</dbReference>
<evidence type="ECO:0000259" key="2">
    <source>
        <dbReference type="SMART" id="SM00245"/>
    </source>
</evidence>
<sequence>MKNLMTLIFLITLSFNLSAQANCDCKPELDFVYEQMQTTYSFKDQIKGDQKEVFESLYQKLSTQMAEPMSLPDCFWKLNQLMSLVNDKHAEVFEKKPDFEAEKIYDSAFVKAYRATDAFLNFPKATIDLDVLAAELKLKAASDIEGIYNIGSVMKMGVYRIDDTDSLVGVILQSQLGTWALGQVFAYLKETQQVAHYDIAFYNQVYKHLTFAKAQYFANGMLFSNVIKENAGENHSLINGEEKEGYVLSNLTDDVQYVWLNSFNRRTMATKRDALITQIENELKAPNLIIDLRNNGGGADKISLPILKALKKKTEHIYVITNFYTGSNAEMTTVRLKQLFNATQLGQRTYGAISYGSNYGKTFHSSSGLFSFYPTDMRQRQFIEYEEIGVAPDIALKADTDWIEQTLNYIKTQKQ</sequence>
<dbReference type="GO" id="GO:0006508">
    <property type="term" value="P:proteolysis"/>
    <property type="evidence" value="ECO:0007669"/>
    <property type="project" value="InterPro"/>
</dbReference>
<dbReference type="RefSeq" id="WP_082794045.1">
    <property type="nucleotide sequence ID" value="NZ_LRPB01000046.1"/>
</dbReference>
<dbReference type="Proteomes" id="UP000075663">
    <property type="component" value="Unassembled WGS sequence"/>
</dbReference>
<evidence type="ECO:0000313" key="3">
    <source>
        <dbReference type="EMBL" id="KYG80824.1"/>
    </source>
</evidence>
<dbReference type="InterPro" id="IPR005151">
    <property type="entry name" value="Tail-specific_protease"/>
</dbReference>
<gene>
    <name evidence="3" type="ORF">AWW67_08355</name>
</gene>
<comment type="caution">
    <text evidence="3">The sequence shown here is derived from an EMBL/GenBank/DDBJ whole genome shotgun (WGS) entry which is preliminary data.</text>
</comment>
<evidence type="ECO:0000256" key="1">
    <source>
        <dbReference type="SAM" id="SignalP"/>
    </source>
</evidence>
<dbReference type="GO" id="GO:0008236">
    <property type="term" value="F:serine-type peptidase activity"/>
    <property type="evidence" value="ECO:0007669"/>
    <property type="project" value="InterPro"/>
</dbReference>
<evidence type="ECO:0000313" key="4">
    <source>
        <dbReference type="Proteomes" id="UP000075663"/>
    </source>
</evidence>
<name>A0A150XQ44_9BACT</name>
<dbReference type="Pfam" id="PF03572">
    <property type="entry name" value="Peptidase_S41"/>
    <property type="match status" value="1"/>
</dbReference>
<feature type="chain" id="PRO_5007575060" description="Tail specific protease domain-containing protein" evidence="1">
    <location>
        <begin position="22"/>
        <end position="415"/>
    </location>
</feature>
<feature type="signal peptide" evidence="1">
    <location>
        <begin position="1"/>
        <end position="21"/>
    </location>
</feature>
<reference evidence="3 4" key="1">
    <citation type="submission" date="2016-01" db="EMBL/GenBank/DDBJ databases">
        <title>Genome sequencing of Roseivirga seohaensis SW-152.</title>
        <authorList>
            <person name="Selvaratnam C."/>
            <person name="Thevarajoo S."/>
            <person name="Goh K.M."/>
            <person name="Ee R."/>
            <person name="Chan K.-G."/>
            <person name="Chong C.S."/>
        </authorList>
    </citation>
    <scope>NUCLEOTIDE SEQUENCE [LARGE SCALE GENOMIC DNA]</scope>
    <source>
        <strain evidence="3 4">SW-152</strain>
    </source>
</reference>
<keyword evidence="1" id="KW-0732">Signal</keyword>
<dbReference type="EMBL" id="LRPB01000046">
    <property type="protein sequence ID" value="KYG80824.1"/>
    <property type="molecule type" value="Genomic_DNA"/>
</dbReference>
<organism evidence="3 4">
    <name type="scientific">Roseivirga seohaensis</name>
    <dbReference type="NCBI Taxonomy" id="1914963"/>
    <lineage>
        <taxon>Bacteria</taxon>
        <taxon>Pseudomonadati</taxon>
        <taxon>Bacteroidota</taxon>
        <taxon>Cytophagia</taxon>
        <taxon>Cytophagales</taxon>
        <taxon>Roseivirgaceae</taxon>
        <taxon>Roseivirga</taxon>
    </lineage>
</organism>
<dbReference type="Gene3D" id="3.90.226.10">
    <property type="entry name" value="2-enoyl-CoA Hydratase, Chain A, domain 1"/>
    <property type="match status" value="2"/>
</dbReference>
<proteinExistence type="predicted"/>
<protein>
    <recommendedName>
        <fullName evidence="2">Tail specific protease domain-containing protein</fullName>
    </recommendedName>
</protein>
<dbReference type="SMART" id="SM00245">
    <property type="entry name" value="TSPc"/>
    <property type="match status" value="1"/>
</dbReference>